<evidence type="ECO:0000313" key="1">
    <source>
        <dbReference type="EMBL" id="CAB4169858.1"/>
    </source>
</evidence>
<name>A0A6J5PL00_9CAUD</name>
<reference evidence="1" key="1">
    <citation type="submission" date="2020-05" db="EMBL/GenBank/DDBJ databases">
        <authorList>
            <person name="Chiriac C."/>
            <person name="Salcher M."/>
            <person name="Ghai R."/>
            <person name="Kavagutti S V."/>
        </authorList>
    </citation>
    <scope>NUCLEOTIDE SEQUENCE</scope>
</reference>
<organism evidence="1">
    <name type="scientific">uncultured Caudovirales phage</name>
    <dbReference type="NCBI Taxonomy" id="2100421"/>
    <lineage>
        <taxon>Viruses</taxon>
        <taxon>Duplodnaviria</taxon>
        <taxon>Heunggongvirae</taxon>
        <taxon>Uroviricota</taxon>
        <taxon>Caudoviricetes</taxon>
        <taxon>Peduoviridae</taxon>
        <taxon>Maltschvirus</taxon>
        <taxon>Maltschvirus maltsch</taxon>
    </lineage>
</organism>
<protein>
    <submittedName>
        <fullName evidence="1">Uncharacterized protein</fullName>
    </submittedName>
</protein>
<dbReference type="EMBL" id="LR797363">
    <property type="protein sequence ID" value="CAB4210568.1"/>
    <property type="molecule type" value="Genomic_DNA"/>
</dbReference>
<dbReference type="EMBL" id="LR796854">
    <property type="protein sequence ID" value="CAB4169858.1"/>
    <property type="molecule type" value="Genomic_DNA"/>
</dbReference>
<evidence type="ECO:0000313" key="3">
    <source>
        <dbReference type="EMBL" id="CAB4210568.1"/>
    </source>
</evidence>
<accession>A0A6J5PL00</accession>
<proteinExistence type="predicted"/>
<gene>
    <name evidence="2" type="ORF">UFOVP1318_18</name>
    <name evidence="3" type="ORF">UFOVP1430_26</name>
    <name evidence="1" type="ORF">UFOVP903_28</name>
</gene>
<dbReference type="EMBL" id="LR797267">
    <property type="protein sequence ID" value="CAB4197476.1"/>
    <property type="molecule type" value="Genomic_DNA"/>
</dbReference>
<sequence length="177" mass="20528">MKCAAPNCTKEKAKWRRLYCSAHLSRLDRHGSLQVEIEIGNRNHGLTEHPLYNTWLNLRNRCNNPRGQNFGRYGGRGIKVCKRWSKFQNFLADMGERPSSAHSIDRRDNSKGYGPKNCRWATRTEQACNRISTKLSRVKVGRIKMKRKNGESFTDIARDFKVSRQMVSRICRGLAWA</sequence>
<evidence type="ECO:0000313" key="2">
    <source>
        <dbReference type="EMBL" id="CAB4197476.1"/>
    </source>
</evidence>